<sequence>MQYDYGLTRSPGRILFGAGQINALPHLARDYGRKALLCTDERLVESGIVAGIKTDLRRVGVEVRVFDGTEPELPVSCVYACADAHRDFAPNVIIGLGGGSCLDLAKLVSLVLSGHDDLAALYGEFKVERPTLPVIAIPTTSGTGSEVTPVAVLGDKGRDLKVGISDPALIPDIAICDPQLTTTCPPRLTAVSGIDAMAHAIEAYTAIRQDTGPRAACERVFVGKNALSDHHAIGAIRLIYAHLADAVDNGEDDTARAALMLGSTLAGLAFGSAGTSAAHAIQYPIGALTHTAHGLGIGILLPHVMHYNVVAAEDSFAEIARAIGIVSSDTSNAEAAQTLVQAVQDLVIRIGLPRDLSAIGVPADKVPWIAERSLDATRLANNNPRPLTAKGVATILQAALGGAGDSTGKEVTHA</sequence>
<dbReference type="SUPFAM" id="SSF56796">
    <property type="entry name" value="Dehydroquinate synthase-like"/>
    <property type="match status" value="1"/>
</dbReference>
<dbReference type="PROSITE" id="PS00913">
    <property type="entry name" value="ADH_IRON_1"/>
    <property type="match status" value="1"/>
</dbReference>
<feature type="domain" description="Alcohol dehydrogenase iron-type/glycerol dehydrogenase GldA" evidence="2">
    <location>
        <begin position="11"/>
        <end position="178"/>
    </location>
</feature>
<protein>
    <submittedName>
        <fullName evidence="4">Iron-containing alcohol dehydrogenase</fullName>
    </submittedName>
</protein>
<proteinExistence type="predicted"/>
<keyword evidence="1" id="KW-0560">Oxidoreductase</keyword>
<evidence type="ECO:0000259" key="2">
    <source>
        <dbReference type="Pfam" id="PF00465"/>
    </source>
</evidence>
<reference evidence="4 5" key="1">
    <citation type="journal article" date="2021" name="Front. Microbiol.">
        <title>Aerobic Denitrification and Heterotrophic Sulfur Oxidation in the Genus Halomonas Revealed by Six Novel Species Characterizations and Genome-Based Analysis.</title>
        <authorList>
            <person name="Wang L."/>
            <person name="Shao Z."/>
        </authorList>
    </citation>
    <scope>NUCLEOTIDE SEQUENCE [LARGE SCALE GENOMIC DNA]</scope>
    <source>
        <strain evidence="4 5">MCCC 1A11036</strain>
    </source>
</reference>
<dbReference type="Pfam" id="PF00465">
    <property type="entry name" value="Fe-ADH"/>
    <property type="match status" value="1"/>
</dbReference>
<name>A0ABS9A9J3_9GAMM</name>
<dbReference type="InterPro" id="IPR001670">
    <property type="entry name" value="ADH_Fe/GldA"/>
</dbReference>
<dbReference type="RefSeq" id="WP_234271973.1">
    <property type="nucleotide sequence ID" value="NZ_JABFTT010000001.1"/>
</dbReference>
<organism evidence="4 5">
    <name type="scientific">Billgrantia zhangzhouensis</name>
    <dbReference type="NCBI Taxonomy" id="2733481"/>
    <lineage>
        <taxon>Bacteria</taxon>
        <taxon>Pseudomonadati</taxon>
        <taxon>Pseudomonadota</taxon>
        <taxon>Gammaproteobacteria</taxon>
        <taxon>Oceanospirillales</taxon>
        <taxon>Halomonadaceae</taxon>
        <taxon>Billgrantia</taxon>
    </lineage>
</organism>
<dbReference type="Pfam" id="PF25137">
    <property type="entry name" value="ADH_Fe_C"/>
    <property type="match status" value="1"/>
</dbReference>
<dbReference type="PANTHER" id="PTHR11496:SF83">
    <property type="entry name" value="HYDROXYACID-OXOACID TRANSHYDROGENASE, MITOCHONDRIAL"/>
    <property type="match status" value="1"/>
</dbReference>
<dbReference type="InterPro" id="IPR039697">
    <property type="entry name" value="Alcohol_dehydrogenase_Fe"/>
</dbReference>
<evidence type="ECO:0000313" key="4">
    <source>
        <dbReference type="EMBL" id="MCE8018573.1"/>
    </source>
</evidence>
<dbReference type="InterPro" id="IPR018211">
    <property type="entry name" value="ADH_Fe_CS"/>
</dbReference>
<accession>A0ABS9A9J3</accession>
<dbReference type="InterPro" id="IPR056798">
    <property type="entry name" value="ADH_Fe_C"/>
</dbReference>
<dbReference type="CDD" id="cd08191">
    <property type="entry name" value="Fe-ADH-like"/>
    <property type="match status" value="1"/>
</dbReference>
<dbReference type="Proteomes" id="UP001320122">
    <property type="component" value="Unassembled WGS sequence"/>
</dbReference>
<comment type="caution">
    <text evidence="4">The sequence shown here is derived from an EMBL/GenBank/DDBJ whole genome shotgun (WGS) entry which is preliminary data.</text>
</comment>
<dbReference type="EMBL" id="JABFTT010000001">
    <property type="protein sequence ID" value="MCE8018573.1"/>
    <property type="molecule type" value="Genomic_DNA"/>
</dbReference>
<evidence type="ECO:0000256" key="1">
    <source>
        <dbReference type="ARBA" id="ARBA00023002"/>
    </source>
</evidence>
<evidence type="ECO:0000259" key="3">
    <source>
        <dbReference type="Pfam" id="PF25137"/>
    </source>
</evidence>
<gene>
    <name evidence="4" type="ORF">HOP51_00370</name>
</gene>
<dbReference type="Gene3D" id="3.40.50.1970">
    <property type="match status" value="1"/>
</dbReference>
<keyword evidence="5" id="KW-1185">Reference proteome</keyword>
<dbReference type="Gene3D" id="1.20.1090.10">
    <property type="entry name" value="Dehydroquinate synthase-like - alpha domain"/>
    <property type="match status" value="1"/>
</dbReference>
<dbReference type="PANTHER" id="PTHR11496">
    <property type="entry name" value="ALCOHOL DEHYDROGENASE"/>
    <property type="match status" value="1"/>
</dbReference>
<feature type="domain" description="Fe-containing alcohol dehydrogenase-like C-terminal" evidence="3">
    <location>
        <begin position="189"/>
        <end position="400"/>
    </location>
</feature>
<evidence type="ECO:0000313" key="5">
    <source>
        <dbReference type="Proteomes" id="UP001320122"/>
    </source>
</evidence>